<dbReference type="InParanoid" id="K3ZFD0"/>
<proteinExistence type="predicted"/>
<keyword evidence="2" id="KW-1185">Reference proteome</keyword>
<dbReference type="EMBL" id="AGNK02001843">
    <property type="status" value="NOT_ANNOTATED_CDS"/>
    <property type="molecule type" value="Genomic_DNA"/>
</dbReference>
<name>K3ZFD0_SETIT</name>
<organism evidence="1 2">
    <name type="scientific">Setaria italica</name>
    <name type="common">Foxtail millet</name>
    <name type="synonym">Panicum italicum</name>
    <dbReference type="NCBI Taxonomy" id="4555"/>
    <lineage>
        <taxon>Eukaryota</taxon>
        <taxon>Viridiplantae</taxon>
        <taxon>Streptophyta</taxon>
        <taxon>Embryophyta</taxon>
        <taxon>Tracheophyta</taxon>
        <taxon>Spermatophyta</taxon>
        <taxon>Magnoliopsida</taxon>
        <taxon>Liliopsida</taxon>
        <taxon>Poales</taxon>
        <taxon>Poaceae</taxon>
        <taxon>PACMAD clade</taxon>
        <taxon>Panicoideae</taxon>
        <taxon>Panicodae</taxon>
        <taxon>Paniceae</taxon>
        <taxon>Cenchrinae</taxon>
        <taxon>Setaria</taxon>
    </lineage>
</organism>
<reference evidence="2" key="1">
    <citation type="journal article" date="2012" name="Nat. Biotechnol.">
        <title>Reference genome sequence of the model plant Setaria.</title>
        <authorList>
            <person name="Bennetzen J.L."/>
            <person name="Schmutz J."/>
            <person name="Wang H."/>
            <person name="Percifield R."/>
            <person name="Hawkins J."/>
            <person name="Pontaroli A.C."/>
            <person name="Estep M."/>
            <person name="Feng L."/>
            <person name="Vaughn J.N."/>
            <person name="Grimwood J."/>
            <person name="Jenkins J."/>
            <person name="Barry K."/>
            <person name="Lindquist E."/>
            <person name="Hellsten U."/>
            <person name="Deshpande S."/>
            <person name="Wang X."/>
            <person name="Wu X."/>
            <person name="Mitros T."/>
            <person name="Triplett J."/>
            <person name="Yang X."/>
            <person name="Ye C.Y."/>
            <person name="Mauro-Herrera M."/>
            <person name="Wang L."/>
            <person name="Li P."/>
            <person name="Sharma M."/>
            <person name="Sharma R."/>
            <person name="Ronald P.C."/>
            <person name="Panaud O."/>
            <person name="Kellogg E.A."/>
            <person name="Brutnell T.P."/>
            <person name="Doust A.N."/>
            <person name="Tuskan G.A."/>
            <person name="Rokhsar D."/>
            <person name="Devos K.M."/>
        </authorList>
    </citation>
    <scope>NUCLEOTIDE SEQUENCE [LARGE SCALE GENOMIC DNA]</scope>
    <source>
        <strain evidence="2">cv. Yugu1</strain>
    </source>
</reference>
<dbReference type="Proteomes" id="UP000004995">
    <property type="component" value="Unassembled WGS sequence"/>
</dbReference>
<reference evidence="1" key="2">
    <citation type="submission" date="2018-08" db="UniProtKB">
        <authorList>
            <consortium name="EnsemblPlants"/>
        </authorList>
    </citation>
    <scope>IDENTIFICATION</scope>
    <source>
        <strain evidence="1">Yugu1</strain>
    </source>
</reference>
<dbReference type="eggNOG" id="ENOG502R4QJ">
    <property type="taxonomic scope" value="Eukaryota"/>
</dbReference>
<accession>K3ZFD0</accession>
<dbReference type="HOGENOM" id="CLU_1398518_0_0_1"/>
<sequence>MVDTLYNPTVGANIISGSYALTFLGDKLLAPTDKSFRSSSGDLLEQFGVLQNMSIGHRGTDAILDFHAFEVQDFDILIRHPIQNFLLAALTLGKLNVQLGKDSPKPTATEEEWLKEVKRSSKAIRISSPPTTISCSIRGTTLDALDDSTAEACIMFEFLTDTFLGNMPLVPTNRLLKGLSRLIFECSGEGPCLSR</sequence>
<protein>
    <submittedName>
        <fullName evidence="1">Uncharacterized protein</fullName>
    </submittedName>
</protein>
<evidence type="ECO:0000313" key="2">
    <source>
        <dbReference type="Proteomes" id="UP000004995"/>
    </source>
</evidence>
<evidence type="ECO:0000313" key="1">
    <source>
        <dbReference type="EnsemblPlants" id="KQL16103"/>
    </source>
</evidence>
<dbReference type="Gramene" id="KQL16103">
    <property type="protein sequence ID" value="KQL16103"/>
    <property type="gene ID" value="SETIT_025279mg"/>
</dbReference>
<dbReference type="AlphaFoldDB" id="K3ZFD0"/>
<dbReference type="EnsemblPlants" id="KQL16103">
    <property type="protein sequence ID" value="KQL16103"/>
    <property type="gene ID" value="SETIT_025279mg"/>
</dbReference>